<gene>
    <name evidence="14" type="primary">pgmB</name>
    <name evidence="14" type="ORF">FY528_06585</name>
</gene>
<feature type="binding site" evidence="12">
    <location>
        <position position="12"/>
    </location>
    <ligand>
        <name>Mg(2+)</name>
        <dbReference type="ChEBI" id="CHEBI:18420"/>
    </ligand>
</feature>
<dbReference type="InterPro" id="IPR023214">
    <property type="entry name" value="HAD_sf"/>
</dbReference>
<feature type="binding site" evidence="11">
    <location>
        <begin position="47"/>
        <end position="52"/>
    </location>
    <ligand>
        <name>substrate</name>
    </ligand>
</feature>
<feature type="binding site" evidence="11">
    <location>
        <position position="148"/>
    </location>
    <ligand>
        <name>substrate</name>
    </ligand>
</feature>
<feature type="binding site" evidence="12">
    <location>
        <position position="172"/>
    </location>
    <ligand>
        <name>Mg(2+)</name>
        <dbReference type="ChEBI" id="CHEBI:18420"/>
    </ligand>
</feature>
<dbReference type="SFLD" id="SFLDS00003">
    <property type="entry name" value="Haloacid_Dehalogenase"/>
    <property type="match status" value="1"/>
</dbReference>
<protein>
    <recommendedName>
        <fullName evidence="9">Beta-phosphoglucomutase</fullName>
        <ecNumber evidence="8">5.4.2.6</ecNumber>
    </recommendedName>
</protein>
<feature type="binding site" evidence="11">
    <location>
        <position position="55"/>
    </location>
    <ligand>
        <name>substrate</name>
    </ligand>
</feature>
<dbReference type="AlphaFoldDB" id="A0A5D6V5T2"/>
<dbReference type="PANTHER" id="PTHR46193:SF18">
    <property type="entry name" value="HEXITOL PHOSPHATASE B"/>
    <property type="match status" value="1"/>
</dbReference>
<keyword evidence="5 14" id="KW-0413">Isomerase</keyword>
<feature type="site" description="Important for catalytic activity and assists the phosphoryl transfer reaction to Asp8 by balancing charge and orienting the reacting groups" evidence="13">
    <location>
        <position position="148"/>
    </location>
</feature>
<organism evidence="14 15">
    <name type="scientific">Hymenobacter lutimineralis</name>
    <dbReference type="NCBI Taxonomy" id="2606448"/>
    <lineage>
        <taxon>Bacteria</taxon>
        <taxon>Pseudomonadati</taxon>
        <taxon>Bacteroidota</taxon>
        <taxon>Cytophagia</taxon>
        <taxon>Cytophagales</taxon>
        <taxon>Hymenobacteraceae</taxon>
        <taxon>Hymenobacter</taxon>
    </lineage>
</organism>
<dbReference type="SFLD" id="SFLDG01135">
    <property type="entry name" value="C1.5.6:_HAD__Beta-PGM__Phospha"/>
    <property type="match status" value="1"/>
</dbReference>
<dbReference type="Pfam" id="PF00702">
    <property type="entry name" value="Hydrolase"/>
    <property type="match status" value="1"/>
</dbReference>
<feature type="active site" description="Nucleophile" evidence="10">
    <location>
        <position position="12"/>
    </location>
</feature>
<dbReference type="Proteomes" id="UP000322791">
    <property type="component" value="Unassembled WGS sequence"/>
</dbReference>
<dbReference type="EMBL" id="VTHL01000005">
    <property type="protein sequence ID" value="TYZ11361.1"/>
    <property type="molecule type" value="Genomic_DNA"/>
</dbReference>
<evidence type="ECO:0000256" key="13">
    <source>
        <dbReference type="PIRSR" id="PIRSR610972-4"/>
    </source>
</evidence>
<keyword evidence="4 12" id="KW-0460">Magnesium</keyword>
<dbReference type="InterPro" id="IPR006439">
    <property type="entry name" value="HAD-SF_hydro_IA"/>
</dbReference>
<evidence type="ECO:0000256" key="5">
    <source>
        <dbReference type="ARBA" id="ARBA00023235"/>
    </source>
</evidence>
<keyword evidence="15" id="KW-1185">Reference proteome</keyword>
<dbReference type="Gene3D" id="3.40.50.1000">
    <property type="entry name" value="HAD superfamily/HAD-like"/>
    <property type="match status" value="1"/>
</dbReference>
<dbReference type="GO" id="GO:0005975">
    <property type="term" value="P:carbohydrate metabolic process"/>
    <property type="evidence" value="ECO:0007669"/>
    <property type="project" value="InterPro"/>
</dbReference>
<evidence type="ECO:0000256" key="12">
    <source>
        <dbReference type="PIRSR" id="PIRSR610972-3"/>
    </source>
</evidence>
<evidence type="ECO:0000256" key="11">
    <source>
        <dbReference type="PIRSR" id="PIRSR610972-2"/>
    </source>
</evidence>
<feature type="site" description="Important for catalytic activity and assists the phosphoryl transfer reaction to Asp8 by balancing charge and orienting the reacting groups" evidence="13">
    <location>
        <position position="117"/>
    </location>
</feature>
<reference evidence="14 15" key="1">
    <citation type="submission" date="2019-08" db="EMBL/GenBank/DDBJ databases">
        <authorList>
            <person name="Seo M.-J."/>
        </authorList>
    </citation>
    <scope>NUCLEOTIDE SEQUENCE [LARGE SCALE GENOMIC DNA]</scope>
    <source>
        <strain evidence="14 15">KIGAM108</strain>
    </source>
</reference>
<feature type="binding site" evidence="11">
    <location>
        <begin position="117"/>
        <end position="121"/>
    </location>
    <ligand>
        <name>substrate</name>
    </ligand>
</feature>
<dbReference type="NCBIfam" id="TIGR01509">
    <property type="entry name" value="HAD-SF-IA-v3"/>
    <property type="match status" value="1"/>
</dbReference>
<keyword evidence="3 12" id="KW-0479">Metal-binding</keyword>
<comment type="catalytic activity">
    <reaction evidence="7">
        <text>beta-D-glucose 1-phosphate = beta-D-glucose 6-phosphate</text>
        <dbReference type="Rhea" id="RHEA:20113"/>
        <dbReference type="ChEBI" id="CHEBI:57684"/>
        <dbReference type="ChEBI" id="CHEBI:58247"/>
        <dbReference type="EC" id="5.4.2.6"/>
    </reaction>
</comment>
<dbReference type="GO" id="GO:0008801">
    <property type="term" value="F:beta-phosphoglucomutase activity"/>
    <property type="evidence" value="ECO:0007669"/>
    <property type="project" value="UniProtKB-EC"/>
</dbReference>
<dbReference type="InterPro" id="IPR023198">
    <property type="entry name" value="PGP-like_dom2"/>
</dbReference>
<feature type="binding site" evidence="11">
    <location>
        <begin position="12"/>
        <end position="14"/>
    </location>
    <ligand>
        <name>substrate</name>
    </ligand>
</feature>
<dbReference type="NCBIfam" id="TIGR02009">
    <property type="entry name" value="PGMB-YQAB-SF"/>
    <property type="match status" value="1"/>
</dbReference>
<evidence type="ECO:0000256" key="6">
    <source>
        <dbReference type="ARBA" id="ARBA00023277"/>
    </source>
</evidence>
<dbReference type="Gene3D" id="1.10.150.240">
    <property type="entry name" value="Putative phosphatase, domain 2"/>
    <property type="match status" value="1"/>
</dbReference>
<dbReference type="PANTHER" id="PTHR46193">
    <property type="entry name" value="6-PHOSPHOGLUCONATE PHOSPHATASE"/>
    <property type="match status" value="1"/>
</dbReference>
<feature type="binding site" evidence="12">
    <location>
        <position position="14"/>
    </location>
    <ligand>
        <name>Mg(2+)</name>
        <dbReference type="ChEBI" id="CHEBI:18420"/>
    </ligand>
</feature>
<feature type="binding site" evidence="11">
    <location>
        <position position="28"/>
    </location>
    <ligand>
        <name>substrate</name>
    </ligand>
</feature>
<dbReference type="InterPro" id="IPR010976">
    <property type="entry name" value="B-phosphoglucomutase_hydrolase"/>
</dbReference>
<dbReference type="NCBIfam" id="TIGR01990">
    <property type="entry name" value="bPGM"/>
    <property type="match status" value="1"/>
</dbReference>
<dbReference type="GO" id="GO:0000287">
    <property type="term" value="F:magnesium ion binding"/>
    <property type="evidence" value="ECO:0007669"/>
    <property type="project" value="InterPro"/>
</dbReference>
<dbReference type="InterPro" id="IPR036412">
    <property type="entry name" value="HAD-like_sf"/>
</dbReference>
<evidence type="ECO:0000256" key="1">
    <source>
        <dbReference type="ARBA" id="ARBA00006171"/>
    </source>
</evidence>
<proteinExistence type="inferred from homology"/>
<evidence type="ECO:0000256" key="3">
    <source>
        <dbReference type="ARBA" id="ARBA00022723"/>
    </source>
</evidence>
<name>A0A5D6V5T2_9BACT</name>
<dbReference type="InterPro" id="IPR010972">
    <property type="entry name" value="Beta-PGM"/>
</dbReference>
<comment type="caution">
    <text evidence="14">The sequence shown here is derived from an EMBL/GenBank/DDBJ whole genome shotgun (WGS) entry which is preliminary data.</text>
</comment>
<evidence type="ECO:0000256" key="10">
    <source>
        <dbReference type="PIRSR" id="PIRSR610972-1"/>
    </source>
</evidence>
<feature type="active site" description="Proton donor/acceptor" evidence="10">
    <location>
        <position position="14"/>
    </location>
</feature>
<evidence type="ECO:0000256" key="7">
    <source>
        <dbReference type="ARBA" id="ARBA00044926"/>
    </source>
</evidence>
<keyword evidence="6" id="KW-0119">Carbohydrate metabolism</keyword>
<evidence type="ECO:0000256" key="4">
    <source>
        <dbReference type="ARBA" id="ARBA00022842"/>
    </source>
</evidence>
<evidence type="ECO:0000256" key="9">
    <source>
        <dbReference type="ARBA" id="ARBA00044991"/>
    </source>
</evidence>
<accession>A0A5D6V5T2</accession>
<dbReference type="RefSeq" id="WP_149070206.1">
    <property type="nucleotide sequence ID" value="NZ_VTHL01000005.1"/>
</dbReference>
<dbReference type="EC" id="5.4.2.6" evidence="8"/>
<evidence type="ECO:0000313" key="14">
    <source>
        <dbReference type="EMBL" id="TYZ11361.1"/>
    </source>
</evidence>
<evidence type="ECO:0000256" key="2">
    <source>
        <dbReference type="ARBA" id="ARBA00022553"/>
    </source>
</evidence>
<keyword evidence="2" id="KW-0597">Phosphoprotein</keyword>
<feature type="binding site" evidence="11">
    <location>
        <position position="79"/>
    </location>
    <ligand>
        <name>substrate</name>
    </ligand>
</feature>
<dbReference type="CDD" id="cd02598">
    <property type="entry name" value="HAD_BPGM"/>
    <property type="match status" value="1"/>
</dbReference>
<dbReference type="InterPro" id="IPR051600">
    <property type="entry name" value="Beta-PGM-like"/>
</dbReference>
<evidence type="ECO:0000256" key="8">
    <source>
        <dbReference type="ARBA" id="ARBA00044968"/>
    </source>
</evidence>
<evidence type="ECO:0000313" key="15">
    <source>
        <dbReference type="Proteomes" id="UP000322791"/>
    </source>
</evidence>
<comment type="similarity">
    <text evidence="1">Belongs to the HAD-like hydrolase superfamily. CbbY/CbbZ/Gph/YieH family.</text>
</comment>
<dbReference type="SFLD" id="SFLDG01129">
    <property type="entry name" value="C1.5:_HAD__Beta-PGM__Phosphata"/>
    <property type="match status" value="1"/>
</dbReference>
<comment type="cofactor">
    <cofactor evidence="12">
        <name>Mg(2+)</name>
        <dbReference type="ChEBI" id="CHEBI:18420"/>
    </cofactor>
    <text evidence="12">Binds 2 magnesium ions per subunit.</text>
</comment>
<feature type="binding site" evidence="12">
    <location>
        <position position="173"/>
    </location>
    <ligand>
        <name>Mg(2+)</name>
        <dbReference type="ChEBI" id="CHEBI:18420"/>
    </ligand>
</feature>
<dbReference type="SUPFAM" id="SSF56784">
    <property type="entry name" value="HAD-like"/>
    <property type="match status" value="1"/>
</dbReference>
<sequence>MPQPTLRACIFDLDGVIVDTAKFHYQAWKTLAHGLGFDFTEHDNERLKGVSRMRSLEIILEIGQQTLPEDQKLALATRKNEAYLEDVHRMTEADVLPGVRRFLEECRAAGLKTALGSASKNARLILDRVNLLPLFDAIVDGTDVANAKPDPEVFLKGAEALGVEPTHCVVFEDAVAGLEAARNGGMHCVGVGDVTILAEADFVIPGFEDMTVARLQELEVCH</sequence>